<dbReference type="SUPFAM" id="SSF52540">
    <property type="entry name" value="P-loop containing nucleoside triphosphate hydrolases"/>
    <property type="match status" value="2"/>
</dbReference>
<reference evidence="10 11" key="1">
    <citation type="journal article" date="2014" name="Genome Biol. Evol.">
        <title>The genome of the myxosporean Thelohanellus kitauei shows adaptations to nutrient acquisition within its fish host.</title>
        <authorList>
            <person name="Yang Y."/>
            <person name="Xiong J."/>
            <person name="Zhou Z."/>
            <person name="Huo F."/>
            <person name="Miao W."/>
            <person name="Ran C."/>
            <person name="Liu Y."/>
            <person name="Zhang J."/>
            <person name="Feng J."/>
            <person name="Wang M."/>
            <person name="Wang M."/>
            <person name="Wang L."/>
            <person name="Yao B."/>
        </authorList>
    </citation>
    <scope>NUCLEOTIDE SEQUENCE [LARGE SCALE GENOMIC DNA]</scope>
    <source>
        <strain evidence="10">Wuqing</strain>
    </source>
</reference>
<dbReference type="EC" id="5.6.2.4" evidence="7"/>
<keyword evidence="4 10" id="KW-0347">Helicase</keyword>
<gene>
    <name evidence="10" type="ORF">RF11_00298</name>
</gene>
<dbReference type="PROSITE" id="PS51192">
    <property type="entry name" value="HELICASE_ATP_BIND_1"/>
    <property type="match status" value="1"/>
</dbReference>
<dbReference type="GO" id="GO:0005524">
    <property type="term" value="F:ATP binding"/>
    <property type="evidence" value="ECO:0007669"/>
    <property type="project" value="UniProtKB-KW"/>
</dbReference>
<dbReference type="GO" id="GO:0003676">
    <property type="term" value="F:nucleic acid binding"/>
    <property type="evidence" value="ECO:0007669"/>
    <property type="project" value="InterPro"/>
</dbReference>
<dbReference type="InterPro" id="IPR004589">
    <property type="entry name" value="DNA_helicase_ATP-dep_RecQ"/>
</dbReference>
<dbReference type="PROSITE" id="PS51194">
    <property type="entry name" value="HELICASE_CTER"/>
    <property type="match status" value="1"/>
</dbReference>
<feature type="domain" description="Helicase C-terminal" evidence="9">
    <location>
        <begin position="381"/>
        <end position="540"/>
    </location>
</feature>
<organism evidence="10 11">
    <name type="scientific">Thelohanellus kitauei</name>
    <name type="common">Myxosporean</name>
    <dbReference type="NCBI Taxonomy" id="669202"/>
    <lineage>
        <taxon>Eukaryota</taxon>
        <taxon>Metazoa</taxon>
        <taxon>Cnidaria</taxon>
        <taxon>Myxozoa</taxon>
        <taxon>Myxosporea</taxon>
        <taxon>Bivalvulida</taxon>
        <taxon>Platysporina</taxon>
        <taxon>Myxobolidae</taxon>
        <taxon>Thelohanellus</taxon>
    </lineage>
</organism>
<dbReference type="InterPro" id="IPR027417">
    <property type="entry name" value="P-loop_NTPase"/>
</dbReference>
<dbReference type="OrthoDB" id="6020978at2759"/>
<comment type="catalytic activity">
    <reaction evidence="6">
        <text>Couples ATP hydrolysis with the unwinding of duplex DNA by translocating in the 3'-5' direction.</text>
        <dbReference type="EC" id="5.6.2.4"/>
    </reaction>
</comment>
<protein>
    <recommendedName>
        <fullName evidence="7">DNA 3'-5' helicase</fullName>
        <ecNumber evidence="7">5.6.2.4</ecNumber>
    </recommendedName>
</protein>
<evidence type="ECO:0000313" key="11">
    <source>
        <dbReference type="Proteomes" id="UP000031668"/>
    </source>
</evidence>
<dbReference type="InterPro" id="IPR011545">
    <property type="entry name" value="DEAD/DEAH_box_helicase_dom"/>
</dbReference>
<keyword evidence="11" id="KW-1185">Reference proteome</keyword>
<dbReference type="GO" id="GO:0005634">
    <property type="term" value="C:nucleus"/>
    <property type="evidence" value="ECO:0007669"/>
    <property type="project" value="TreeGrafter"/>
</dbReference>
<evidence type="ECO:0000259" key="9">
    <source>
        <dbReference type="PROSITE" id="PS51194"/>
    </source>
</evidence>
<comment type="similarity">
    <text evidence="1">Belongs to the helicase family. RecQ subfamily.</text>
</comment>
<keyword evidence="3" id="KW-0378">Hydrolase</keyword>
<evidence type="ECO:0000313" key="10">
    <source>
        <dbReference type="EMBL" id="KII74538.1"/>
    </source>
</evidence>
<dbReference type="GO" id="GO:0000724">
    <property type="term" value="P:double-strand break repair via homologous recombination"/>
    <property type="evidence" value="ECO:0007669"/>
    <property type="project" value="TreeGrafter"/>
</dbReference>
<accession>A0A0C2JYF1</accession>
<dbReference type="GO" id="GO:0043138">
    <property type="term" value="F:3'-5' DNA helicase activity"/>
    <property type="evidence" value="ECO:0007669"/>
    <property type="project" value="UniProtKB-EC"/>
</dbReference>
<dbReference type="GO" id="GO:0005737">
    <property type="term" value="C:cytoplasm"/>
    <property type="evidence" value="ECO:0007669"/>
    <property type="project" value="TreeGrafter"/>
</dbReference>
<dbReference type="GO" id="GO:0016787">
    <property type="term" value="F:hydrolase activity"/>
    <property type="evidence" value="ECO:0007669"/>
    <property type="project" value="UniProtKB-KW"/>
</dbReference>
<name>A0A0C2JYF1_THEKT</name>
<dbReference type="Pfam" id="PF00270">
    <property type="entry name" value="DEAD"/>
    <property type="match status" value="1"/>
</dbReference>
<dbReference type="PANTHER" id="PTHR13710:SF108">
    <property type="entry name" value="ATP-DEPENDENT DNA HELICASE Q4"/>
    <property type="match status" value="1"/>
</dbReference>
<dbReference type="PANTHER" id="PTHR13710">
    <property type="entry name" value="DNA HELICASE RECQ FAMILY MEMBER"/>
    <property type="match status" value="1"/>
</dbReference>
<evidence type="ECO:0000256" key="4">
    <source>
        <dbReference type="ARBA" id="ARBA00022806"/>
    </source>
</evidence>
<dbReference type="InterPro" id="IPR014001">
    <property type="entry name" value="Helicase_ATP-bd"/>
</dbReference>
<dbReference type="NCBIfam" id="TIGR00614">
    <property type="entry name" value="recQ_fam"/>
    <property type="match status" value="1"/>
</dbReference>
<proteinExistence type="inferred from homology"/>
<evidence type="ECO:0000256" key="7">
    <source>
        <dbReference type="ARBA" id="ARBA00034808"/>
    </source>
</evidence>
<dbReference type="GO" id="GO:0009378">
    <property type="term" value="F:four-way junction helicase activity"/>
    <property type="evidence" value="ECO:0007669"/>
    <property type="project" value="TreeGrafter"/>
</dbReference>
<evidence type="ECO:0000256" key="1">
    <source>
        <dbReference type="ARBA" id="ARBA00005446"/>
    </source>
</evidence>
<evidence type="ECO:0000256" key="3">
    <source>
        <dbReference type="ARBA" id="ARBA00022801"/>
    </source>
</evidence>
<feature type="domain" description="Helicase ATP-binding" evidence="8">
    <location>
        <begin position="186"/>
        <end position="358"/>
    </location>
</feature>
<dbReference type="AlphaFoldDB" id="A0A0C2JYF1"/>
<comment type="caution">
    <text evidence="10">The sequence shown here is derived from an EMBL/GenBank/DDBJ whole genome shotgun (WGS) entry which is preliminary data.</text>
</comment>
<evidence type="ECO:0000256" key="5">
    <source>
        <dbReference type="ARBA" id="ARBA00022840"/>
    </source>
</evidence>
<evidence type="ECO:0000256" key="2">
    <source>
        <dbReference type="ARBA" id="ARBA00022741"/>
    </source>
</evidence>
<keyword evidence="5" id="KW-0067">ATP-binding</keyword>
<dbReference type="GO" id="GO:0005694">
    <property type="term" value="C:chromosome"/>
    <property type="evidence" value="ECO:0007669"/>
    <property type="project" value="TreeGrafter"/>
</dbReference>
<sequence>MTVVFDPKIQNETFEELENEPLEEEALNISVNSEISNLKAESSKEVENVKNVAKKSKVSENYVKINLKKRKFSKFNKGKHFKWKRKRYYQKLKQGKTDVENNHEMIRDILKEHKTSSSEPEFEAHLSFENMTKQIPIYQAPDFHFEVESPRLGTANTFPECFAKEIDECAREFGITRLKEQQKITITRILQKQTTIILAPTNYGKSLCYQIPALLFYRHFKSLTIVLCPLISLIHDQLNSLPPFVPATTIHSGLSREERENRLIKISNGQICVLLIAPESVIFFGADLFSRIKSVSFVCVDEIHCLSTCSHNFRPSYLQVTNFLAKHLGSLCYIGMTATINRNDLYDVFLKLGVDPPFQEHFIHVKEPIKMKVNVMHTKNKLEELIDLLQTKYKNLNGAMIVFCRSRVTTETVASYIRTKLKGTLLPCAVSCFHAGLSNQVRASIQKKFINNSVSVLVSTSAIGMGLNKRDIRVVIHYDVPYSFEAYLQEIGRGGRDGFPSEAVLFIDDNIIVDMNGTKASVYSTALDFNNIKTLMDQVFPPSLSKTDQNSQMIGIDKSEISEMLDANLETIQTVIIHLENIIKKHFPGIVLEYISSTDYSDCQLIWYSGLEKLKQFFLTCIPVGHYCKTHADSVRDNCMNIDLIELANYFQTDTRRIMFDISKIRAQFKNIILNNSALKIILRVSAISESLKKNYV</sequence>
<dbReference type="SMART" id="SM00490">
    <property type="entry name" value="HELICc"/>
    <property type="match status" value="1"/>
</dbReference>
<dbReference type="Proteomes" id="UP000031668">
    <property type="component" value="Unassembled WGS sequence"/>
</dbReference>
<dbReference type="InterPro" id="IPR001650">
    <property type="entry name" value="Helicase_C-like"/>
</dbReference>
<dbReference type="Pfam" id="PF00271">
    <property type="entry name" value="Helicase_C"/>
    <property type="match status" value="1"/>
</dbReference>
<keyword evidence="2" id="KW-0547">Nucleotide-binding</keyword>
<dbReference type="SMART" id="SM00487">
    <property type="entry name" value="DEXDc"/>
    <property type="match status" value="1"/>
</dbReference>
<evidence type="ECO:0000259" key="8">
    <source>
        <dbReference type="PROSITE" id="PS51192"/>
    </source>
</evidence>
<dbReference type="EMBL" id="JWZT01000370">
    <property type="protein sequence ID" value="KII74538.1"/>
    <property type="molecule type" value="Genomic_DNA"/>
</dbReference>
<dbReference type="Gene3D" id="3.40.50.300">
    <property type="entry name" value="P-loop containing nucleotide triphosphate hydrolases"/>
    <property type="match status" value="2"/>
</dbReference>
<evidence type="ECO:0000256" key="6">
    <source>
        <dbReference type="ARBA" id="ARBA00034617"/>
    </source>
</evidence>